<dbReference type="CDD" id="cd00077">
    <property type="entry name" value="HDc"/>
    <property type="match status" value="1"/>
</dbReference>
<feature type="transmembrane region" description="Helical" evidence="2">
    <location>
        <begin position="484"/>
        <end position="505"/>
    </location>
</feature>
<organism evidence="4 5">
    <name type="scientific">Syntrophotalea acetylenivorans</name>
    <dbReference type="NCBI Taxonomy" id="1842532"/>
    <lineage>
        <taxon>Bacteria</taxon>
        <taxon>Pseudomonadati</taxon>
        <taxon>Thermodesulfobacteriota</taxon>
        <taxon>Desulfuromonadia</taxon>
        <taxon>Desulfuromonadales</taxon>
        <taxon>Syntrophotaleaceae</taxon>
        <taxon>Syntrophotalea</taxon>
    </lineage>
</organism>
<dbReference type="PANTHER" id="PTHR36442">
    <property type="entry name" value="CYCLIC-DI-AMP PHOSPHODIESTERASE PGPH"/>
    <property type="match status" value="1"/>
</dbReference>
<dbReference type="InterPro" id="IPR006675">
    <property type="entry name" value="HDIG_dom"/>
</dbReference>
<keyword evidence="4" id="KW-0378">Hydrolase</keyword>
<dbReference type="InterPro" id="IPR011621">
    <property type="entry name" value="Metal-dep_PHydrolase_7TM_intra"/>
</dbReference>
<dbReference type="InterPro" id="IPR052722">
    <property type="entry name" value="PgpH_phosphodiesterase"/>
</dbReference>
<evidence type="ECO:0000313" key="5">
    <source>
        <dbReference type="Proteomes" id="UP000182517"/>
    </source>
</evidence>
<proteinExistence type="predicted"/>
<dbReference type="InterPro" id="IPR006674">
    <property type="entry name" value="HD_domain"/>
</dbReference>
<keyword evidence="2" id="KW-0812">Transmembrane</keyword>
<feature type="transmembrane region" description="Helical" evidence="2">
    <location>
        <begin position="383"/>
        <end position="400"/>
    </location>
</feature>
<dbReference type="Pfam" id="PF07697">
    <property type="entry name" value="7TMR-HDED"/>
    <property type="match status" value="1"/>
</dbReference>
<keyword evidence="2" id="KW-1133">Transmembrane helix</keyword>
<evidence type="ECO:0000256" key="1">
    <source>
        <dbReference type="SAM" id="MobiDB-lite"/>
    </source>
</evidence>
<feature type="transmembrane region" description="Helical" evidence="2">
    <location>
        <begin position="307"/>
        <end position="327"/>
    </location>
</feature>
<reference evidence="4 5" key="1">
    <citation type="journal article" date="2017" name="Genome Announc.">
        <title>Complete Genome Sequences of Two Acetylene-Fermenting Pelobacter acetylenicus Strains.</title>
        <authorList>
            <person name="Sutton J.M."/>
            <person name="Baesman S.M."/>
            <person name="Fierst J.L."/>
            <person name="Poret-Peterson A.T."/>
            <person name="Oremland R.S."/>
            <person name="Dunlap D.S."/>
            <person name="Akob D.M."/>
        </authorList>
    </citation>
    <scope>NUCLEOTIDE SEQUENCE [LARGE SCALE GENOMIC DNA]</scope>
    <source>
        <strain evidence="4 5">SFB93</strain>
    </source>
</reference>
<feature type="transmembrane region" description="Helical" evidence="2">
    <location>
        <begin position="407"/>
        <end position="432"/>
    </location>
</feature>
<dbReference type="RefSeq" id="WP_072283224.1">
    <property type="nucleotide sequence ID" value="NZ_CP015519.1"/>
</dbReference>
<gene>
    <name evidence="4" type="ORF">A7E78_05035</name>
</gene>
<evidence type="ECO:0000256" key="2">
    <source>
        <dbReference type="SAM" id="Phobius"/>
    </source>
</evidence>
<feature type="transmembrane region" description="Helical" evidence="2">
    <location>
        <begin position="452"/>
        <end position="472"/>
    </location>
</feature>
<dbReference type="Pfam" id="PF07698">
    <property type="entry name" value="7TM-7TMR_HD"/>
    <property type="match status" value="1"/>
</dbReference>
<dbReference type="STRING" id="1842532.A7E78_05035"/>
<dbReference type="PANTHER" id="PTHR36442:SF1">
    <property type="entry name" value="CYCLIC-DI-AMP PHOSPHODIESTERASE PGPH"/>
    <property type="match status" value="1"/>
</dbReference>
<dbReference type="InterPro" id="IPR003607">
    <property type="entry name" value="HD/PDEase_dom"/>
</dbReference>
<dbReference type="PROSITE" id="PS51831">
    <property type="entry name" value="HD"/>
    <property type="match status" value="1"/>
</dbReference>
<dbReference type="AlphaFoldDB" id="A0A1L3GMU7"/>
<evidence type="ECO:0000313" key="4">
    <source>
        <dbReference type="EMBL" id="APG27259.1"/>
    </source>
</evidence>
<dbReference type="EMBL" id="CP015519">
    <property type="protein sequence ID" value="APG27259.1"/>
    <property type="molecule type" value="Genomic_DNA"/>
</dbReference>
<protein>
    <submittedName>
        <fullName evidence="4">Phosphohydrolase</fullName>
    </submittedName>
</protein>
<sequence length="804" mass="88770">MTNNDRKQEGISRKGKRSFVLHPSIKEIFSEHQQRYLLMVVLALLLTVIIIPKGGFVPGYYSPGDVASRDIKAPRDLLVPDVPLTEEKREAAAQAILPLYDFDPRTAVELTERLMALLAQAGSVQEKSPDEAGTTKDNDLAPLAGLSADQLVLMASLTARPGIEVQLQRLVAPIMARLTVGNKQVFESGWGGAIVVRDLVSQTDKTLQDATQVIGIGDAHNLLAARLQQNNDWTGAERDLLFDLMKGLMRPNLTFNQSETEERRSRARELVKPVLFQVKKGEMVVREGERVTEDQIRKLKALRGISGGHHGLLNGTGLLIGILLLLFAGHRYAKRNISKYRPNTRDLLFLVMVFIGLFILIKLAIFICAAMETAFPYIGSTSYYYAFPFAVGAMLVRIVLNSEVALIFSLIFAALLGIMFGNNLFITIYALIGSLTAAHFVRHCLVRSTLYQAGLQLSLVNVLLVLSIHLMAGHGLNSQLLYKAGFGLAGGFFCAVLVTGLVPLAETLFKYTTDIKLLELANMNTPALRELMIQAPGTYHHSIIVGNLAEAAAETINANPLMARVAAYYHDIGKIRKPLYFVENIGAQENRHDKLSPSMSALILMSHVKDGVDTARASKLGETLVDIIHQHHGTALIKFFYDKAKNQSGPGTQQVDECDYRYPGPKPQTREAALIMLADAVEAASRTLTDPTPARIQGMVQKIINNIFIDGQLDECELTLKDLHNIAKSFNRILSGIFHHRIDYPEPVHKERDKEPAKKETVKKEQGKRKSSDDSTGEPAKESKDRGSEPKKGSTEDLKRLGMS</sequence>
<dbReference type="OrthoDB" id="9806952at2"/>
<dbReference type="NCBIfam" id="TIGR00277">
    <property type="entry name" value="HDIG"/>
    <property type="match status" value="1"/>
</dbReference>
<dbReference type="SMART" id="SM00471">
    <property type="entry name" value="HDc"/>
    <property type="match status" value="1"/>
</dbReference>
<dbReference type="InterPro" id="IPR011624">
    <property type="entry name" value="Metal-dep_PHydrolase_7TM_extra"/>
</dbReference>
<dbReference type="KEGG" id="pef:A7E78_05035"/>
<dbReference type="GO" id="GO:0016787">
    <property type="term" value="F:hydrolase activity"/>
    <property type="evidence" value="ECO:0007669"/>
    <property type="project" value="UniProtKB-KW"/>
</dbReference>
<feature type="domain" description="HD" evidence="3">
    <location>
        <begin position="538"/>
        <end position="684"/>
    </location>
</feature>
<dbReference type="SUPFAM" id="SSF109604">
    <property type="entry name" value="HD-domain/PDEase-like"/>
    <property type="match status" value="1"/>
</dbReference>
<accession>A0A1L3GMU7</accession>
<evidence type="ECO:0000259" key="3">
    <source>
        <dbReference type="PROSITE" id="PS51831"/>
    </source>
</evidence>
<keyword evidence="5" id="KW-1185">Reference proteome</keyword>
<dbReference type="Proteomes" id="UP000182517">
    <property type="component" value="Chromosome"/>
</dbReference>
<dbReference type="Gene3D" id="1.10.3210.10">
    <property type="entry name" value="Hypothetical protein af1432"/>
    <property type="match status" value="1"/>
</dbReference>
<feature type="region of interest" description="Disordered" evidence="1">
    <location>
        <begin position="747"/>
        <end position="804"/>
    </location>
</feature>
<dbReference type="Pfam" id="PF01966">
    <property type="entry name" value="HD"/>
    <property type="match status" value="1"/>
</dbReference>
<feature type="transmembrane region" description="Helical" evidence="2">
    <location>
        <begin position="347"/>
        <end position="371"/>
    </location>
</feature>
<name>A0A1L3GMU7_9BACT</name>
<feature type="transmembrane region" description="Helical" evidence="2">
    <location>
        <begin position="36"/>
        <end position="61"/>
    </location>
</feature>
<keyword evidence="2" id="KW-0472">Membrane</keyword>